<evidence type="ECO:0000313" key="1">
    <source>
        <dbReference type="EMBL" id="UTC28504.1"/>
    </source>
</evidence>
<protein>
    <submittedName>
        <fullName evidence="1">Uncharacterized protein</fullName>
    </submittedName>
</protein>
<gene>
    <name evidence="1" type="ORF">GURKE_05020</name>
</gene>
<sequence>MPKPIKRRKELNMTVKVTVPAWMTAAQARREVRTLINDQANYLSYNPADWQQEVTEKSIRAKAVR</sequence>
<dbReference type="EMBL" id="ON529850">
    <property type="protein sequence ID" value="UTC28504.1"/>
    <property type="molecule type" value="Genomic_DNA"/>
</dbReference>
<reference evidence="1" key="1">
    <citation type="submission" date="2022-04" db="EMBL/GenBank/DDBJ databases">
        <authorList>
            <person name="Friedrich I."/>
            <person name="Schneider D."/>
            <person name="Poehlein A."/>
            <person name="Hertel R."/>
            <person name="Daniel R."/>
        </authorList>
    </citation>
    <scope>NUCLEOTIDE SEQUENCE</scope>
</reference>
<evidence type="ECO:0000313" key="2">
    <source>
        <dbReference type="Proteomes" id="UP001055634"/>
    </source>
</evidence>
<keyword evidence="2" id="KW-1185">Reference proteome</keyword>
<name>A0A9E7SQZ2_9CAUD</name>
<accession>A0A9E7SQZ2</accession>
<organism evidence="1 2">
    <name type="scientific">Brevundimonas phage vB_BpoS-Gurke</name>
    <dbReference type="NCBI Taxonomy" id="2948599"/>
    <lineage>
        <taxon>Viruses</taxon>
        <taxon>Duplodnaviria</taxon>
        <taxon>Heunggongvirae</taxon>
        <taxon>Uroviricota</taxon>
        <taxon>Caudoviricetes</taxon>
        <taxon>Jeanschmidtviridae</taxon>
        <taxon>Kikimoravirus</taxon>
        <taxon>Kikimoravirus gurke</taxon>
    </lineage>
</organism>
<proteinExistence type="predicted"/>
<dbReference type="Proteomes" id="UP001055634">
    <property type="component" value="Segment"/>
</dbReference>